<dbReference type="AlphaFoldDB" id="A0AAW5EWW4"/>
<feature type="domain" description="Response regulatory" evidence="8">
    <location>
        <begin position="11"/>
        <end position="125"/>
    </location>
</feature>
<comment type="caution">
    <text evidence="10">The sequence shown here is derived from an EMBL/GenBank/DDBJ whole genome shotgun (WGS) entry which is preliminary data.</text>
</comment>
<protein>
    <submittedName>
        <fullName evidence="10">Response regulator transcription factor</fullName>
    </submittedName>
</protein>
<dbReference type="GO" id="GO:0000976">
    <property type="term" value="F:transcription cis-regulatory region binding"/>
    <property type="evidence" value="ECO:0007669"/>
    <property type="project" value="TreeGrafter"/>
</dbReference>
<evidence type="ECO:0000313" key="10">
    <source>
        <dbReference type="EMBL" id="MCJ8355332.1"/>
    </source>
</evidence>
<dbReference type="GO" id="GO:0000156">
    <property type="term" value="F:phosphorelay response regulator activity"/>
    <property type="evidence" value="ECO:0007669"/>
    <property type="project" value="TreeGrafter"/>
</dbReference>
<dbReference type="PROSITE" id="PS51755">
    <property type="entry name" value="OMPR_PHOB"/>
    <property type="match status" value="1"/>
</dbReference>
<dbReference type="PROSITE" id="PS50110">
    <property type="entry name" value="RESPONSE_REGULATORY"/>
    <property type="match status" value="1"/>
</dbReference>
<reference evidence="10" key="2">
    <citation type="submission" date="2022-03" db="EMBL/GenBank/DDBJ databases">
        <authorList>
            <person name="Ryngajllo M."/>
            <person name="Jacek P."/>
            <person name="Kubiak K."/>
        </authorList>
    </citation>
    <scope>NUCLEOTIDE SEQUENCE</scope>
    <source>
        <strain evidence="10">SI1</strain>
    </source>
</reference>
<sequence>MNSRNQESPVHVLLVEDDQNTTRYVSEGLLPENIVVHTASDGHEGLRLAQQCRWDVILLDRMLPGMDGLSILTRLRGDGMATPIIFLTTMDSVPSRVGGLRQGADDYMVKPFAVRELAARIQVLLRRSRLTHHALLIRIADIELDLLARSVTRNGRKVLLQPQEMNLLEFFMRNPRTVLSRQTLLKYVWNMDFPVRTNIVETHLSRLREKLGRNAAPVIHTVKGRGYIMTPPEDAL</sequence>
<evidence type="ECO:0000256" key="5">
    <source>
        <dbReference type="ARBA" id="ARBA00023163"/>
    </source>
</evidence>
<evidence type="ECO:0000256" key="2">
    <source>
        <dbReference type="ARBA" id="ARBA00023012"/>
    </source>
</evidence>
<dbReference type="InterPro" id="IPR036388">
    <property type="entry name" value="WH-like_DNA-bd_sf"/>
</dbReference>
<dbReference type="EMBL" id="JAIBCX010000074">
    <property type="protein sequence ID" value="MCJ8355332.1"/>
    <property type="molecule type" value="Genomic_DNA"/>
</dbReference>
<reference evidence="10" key="1">
    <citation type="journal article" date="2021" name="Polymers (Basel)">
        <title>Highly Stretchable Bacterial Cellulose Produced by Komagataeibacter hansenii SI1.</title>
        <authorList>
            <person name="Cielecka I."/>
            <person name="Ryngajllo M."/>
            <person name="Maniukiewicz W."/>
            <person name="Bielecki S."/>
        </authorList>
    </citation>
    <scope>NUCLEOTIDE SEQUENCE</scope>
    <source>
        <strain evidence="10">SI1</strain>
    </source>
</reference>
<dbReference type="GO" id="GO:0032993">
    <property type="term" value="C:protein-DNA complex"/>
    <property type="evidence" value="ECO:0007669"/>
    <property type="project" value="TreeGrafter"/>
</dbReference>
<dbReference type="Pfam" id="PF00072">
    <property type="entry name" value="Response_reg"/>
    <property type="match status" value="1"/>
</dbReference>
<organism evidence="10 11">
    <name type="scientific">Novacetimonas hansenii</name>
    <name type="common">Komagataeibacter hansenii</name>
    <dbReference type="NCBI Taxonomy" id="436"/>
    <lineage>
        <taxon>Bacteria</taxon>
        <taxon>Pseudomonadati</taxon>
        <taxon>Pseudomonadota</taxon>
        <taxon>Alphaproteobacteria</taxon>
        <taxon>Acetobacterales</taxon>
        <taxon>Acetobacteraceae</taxon>
        <taxon>Novacetimonas</taxon>
    </lineage>
</organism>
<dbReference type="PANTHER" id="PTHR48111:SF22">
    <property type="entry name" value="REGULATOR OF RPOS"/>
    <property type="match status" value="1"/>
</dbReference>
<dbReference type="SUPFAM" id="SSF52172">
    <property type="entry name" value="CheY-like"/>
    <property type="match status" value="1"/>
</dbReference>
<dbReference type="Pfam" id="PF00486">
    <property type="entry name" value="Trans_reg_C"/>
    <property type="match status" value="1"/>
</dbReference>
<keyword evidence="2" id="KW-0902">Two-component regulatory system</keyword>
<dbReference type="InterPro" id="IPR001789">
    <property type="entry name" value="Sig_transdc_resp-reg_receiver"/>
</dbReference>
<evidence type="ECO:0000256" key="4">
    <source>
        <dbReference type="ARBA" id="ARBA00023125"/>
    </source>
</evidence>
<dbReference type="SMART" id="SM00448">
    <property type="entry name" value="REC"/>
    <property type="match status" value="1"/>
</dbReference>
<name>A0AAW5EWW4_NOVHA</name>
<accession>A0AAW5EWW4</accession>
<feature type="modified residue" description="4-aspartylphosphate" evidence="6">
    <location>
        <position position="60"/>
    </location>
</feature>
<evidence type="ECO:0000256" key="3">
    <source>
        <dbReference type="ARBA" id="ARBA00023015"/>
    </source>
</evidence>
<evidence type="ECO:0000256" key="7">
    <source>
        <dbReference type="PROSITE-ProRule" id="PRU01091"/>
    </source>
</evidence>
<evidence type="ECO:0000313" key="11">
    <source>
        <dbReference type="Proteomes" id="UP001202887"/>
    </source>
</evidence>
<dbReference type="Gene3D" id="6.10.250.690">
    <property type="match status" value="1"/>
</dbReference>
<gene>
    <name evidence="10" type="ORF">K1W68_15280</name>
</gene>
<keyword evidence="1 6" id="KW-0597">Phosphoprotein</keyword>
<feature type="domain" description="OmpR/PhoB-type" evidence="9">
    <location>
        <begin position="134"/>
        <end position="231"/>
    </location>
</feature>
<evidence type="ECO:0000256" key="6">
    <source>
        <dbReference type="PROSITE-ProRule" id="PRU00169"/>
    </source>
</evidence>
<dbReference type="InterPro" id="IPR001867">
    <property type="entry name" value="OmpR/PhoB-type_DNA-bd"/>
</dbReference>
<dbReference type="PANTHER" id="PTHR48111">
    <property type="entry name" value="REGULATOR OF RPOS"/>
    <property type="match status" value="1"/>
</dbReference>
<dbReference type="FunFam" id="1.10.10.10:FF:000005">
    <property type="entry name" value="Two-component system response regulator"/>
    <property type="match status" value="1"/>
</dbReference>
<evidence type="ECO:0000259" key="9">
    <source>
        <dbReference type="PROSITE" id="PS51755"/>
    </source>
</evidence>
<dbReference type="Gene3D" id="1.10.10.10">
    <property type="entry name" value="Winged helix-like DNA-binding domain superfamily/Winged helix DNA-binding domain"/>
    <property type="match status" value="1"/>
</dbReference>
<dbReference type="InterPro" id="IPR011006">
    <property type="entry name" value="CheY-like_superfamily"/>
</dbReference>
<dbReference type="GO" id="GO:0005829">
    <property type="term" value="C:cytosol"/>
    <property type="evidence" value="ECO:0007669"/>
    <property type="project" value="TreeGrafter"/>
</dbReference>
<dbReference type="RefSeq" id="WP_247067880.1">
    <property type="nucleotide sequence ID" value="NZ_CP094848.1"/>
</dbReference>
<proteinExistence type="predicted"/>
<keyword evidence="3" id="KW-0805">Transcription regulation</keyword>
<dbReference type="CDD" id="cd00383">
    <property type="entry name" value="trans_reg_C"/>
    <property type="match status" value="1"/>
</dbReference>
<dbReference type="InterPro" id="IPR039420">
    <property type="entry name" value="WalR-like"/>
</dbReference>
<feature type="DNA-binding region" description="OmpR/PhoB-type" evidence="7">
    <location>
        <begin position="134"/>
        <end position="231"/>
    </location>
</feature>
<dbReference type="Proteomes" id="UP001202887">
    <property type="component" value="Unassembled WGS sequence"/>
</dbReference>
<evidence type="ECO:0000259" key="8">
    <source>
        <dbReference type="PROSITE" id="PS50110"/>
    </source>
</evidence>
<dbReference type="Gene3D" id="3.40.50.2300">
    <property type="match status" value="1"/>
</dbReference>
<keyword evidence="5" id="KW-0804">Transcription</keyword>
<dbReference type="GO" id="GO:0006355">
    <property type="term" value="P:regulation of DNA-templated transcription"/>
    <property type="evidence" value="ECO:0007669"/>
    <property type="project" value="InterPro"/>
</dbReference>
<evidence type="ECO:0000256" key="1">
    <source>
        <dbReference type="ARBA" id="ARBA00022553"/>
    </source>
</evidence>
<keyword evidence="4 7" id="KW-0238">DNA-binding</keyword>
<dbReference type="SMART" id="SM00862">
    <property type="entry name" value="Trans_reg_C"/>
    <property type="match status" value="1"/>
</dbReference>